<sequence length="128" mass="14664">MGFPSPAQDYIEDRLSLDKQFIAHPHATYFMRSGNTYWRAGITRGALLIIDRSLTPCDGSVVVCCLAGEFHLRRFRLHPYRHFERLDDGRTERIDPETADDNDGIFGVVTHAVNDMRTLKFDDCPVMC</sequence>
<dbReference type="AlphaFoldDB" id="A0AAX2EW66"/>
<evidence type="ECO:0000313" key="5">
    <source>
        <dbReference type="Proteomes" id="UP000199173"/>
    </source>
</evidence>
<dbReference type="EMBL" id="FPAV01000008">
    <property type="protein sequence ID" value="SFT98024.1"/>
    <property type="molecule type" value="Genomic_DNA"/>
</dbReference>
<dbReference type="Pfam" id="PF00717">
    <property type="entry name" value="Peptidase_S24"/>
    <property type="match status" value="1"/>
</dbReference>
<accession>A0AAX2EW66</accession>
<dbReference type="Gene3D" id="2.10.109.10">
    <property type="entry name" value="Umud Fragment, subunit A"/>
    <property type="match status" value="1"/>
</dbReference>
<evidence type="ECO:0000313" key="4">
    <source>
        <dbReference type="Proteomes" id="UP000198760"/>
    </source>
</evidence>
<dbReference type="Proteomes" id="UP000198760">
    <property type="component" value="Unassembled WGS sequence"/>
</dbReference>
<dbReference type="CDD" id="cd06529">
    <property type="entry name" value="S24_LexA-like"/>
    <property type="match status" value="1"/>
</dbReference>
<dbReference type="SUPFAM" id="SSF51306">
    <property type="entry name" value="LexA/Signal peptidase"/>
    <property type="match status" value="1"/>
</dbReference>
<evidence type="ECO:0000313" key="2">
    <source>
        <dbReference type="EMBL" id="SFR21826.1"/>
    </source>
</evidence>
<dbReference type="Proteomes" id="UP000199173">
    <property type="component" value="Unassembled WGS sequence"/>
</dbReference>
<name>A0AAX2EW66_9ENTR</name>
<dbReference type="PANTHER" id="PTHR33516">
    <property type="entry name" value="LEXA REPRESSOR"/>
    <property type="match status" value="1"/>
</dbReference>
<comment type="caution">
    <text evidence="2">The sequence shown here is derived from an EMBL/GenBank/DDBJ whole genome shotgun (WGS) entry which is preliminary data.</text>
</comment>
<dbReference type="InterPro" id="IPR039418">
    <property type="entry name" value="LexA-like"/>
</dbReference>
<evidence type="ECO:0000313" key="3">
    <source>
        <dbReference type="EMBL" id="SFT98024.1"/>
    </source>
</evidence>
<protein>
    <submittedName>
        <fullName evidence="2">DNA polymerase V</fullName>
    </submittedName>
</protein>
<feature type="domain" description="Peptidase S24/S26A/S26B/S26C" evidence="1">
    <location>
        <begin position="1"/>
        <end position="77"/>
    </location>
</feature>
<evidence type="ECO:0000259" key="1">
    <source>
        <dbReference type="Pfam" id="PF00717"/>
    </source>
</evidence>
<proteinExistence type="predicted"/>
<dbReference type="PANTHER" id="PTHR33516:SF2">
    <property type="entry name" value="LEXA REPRESSOR-RELATED"/>
    <property type="match status" value="1"/>
</dbReference>
<dbReference type="EMBL" id="FOYJ01000009">
    <property type="protein sequence ID" value="SFR21826.1"/>
    <property type="molecule type" value="Genomic_DNA"/>
</dbReference>
<organism evidence="2 5">
    <name type="scientific">Kosakonia radicincitans</name>
    <dbReference type="NCBI Taxonomy" id="283686"/>
    <lineage>
        <taxon>Bacteria</taxon>
        <taxon>Pseudomonadati</taxon>
        <taxon>Pseudomonadota</taxon>
        <taxon>Gammaproteobacteria</taxon>
        <taxon>Enterobacterales</taxon>
        <taxon>Enterobacteriaceae</taxon>
        <taxon>Kosakonia</taxon>
    </lineage>
</organism>
<dbReference type="InterPro" id="IPR050077">
    <property type="entry name" value="LexA_repressor"/>
</dbReference>
<keyword evidence="4" id="KW-1185">Reference proteome</keyword>
<gene>
    <name evidence="3" type="ORF">SAMN03159428_03136</name>
    <name evidence="2" type="ORF">SAMN03159514_03675</name>
</gene>
<dbReference type="InterPro" id="IPR015927">
    <property type="entry name" value="Peptidase_S24_S26A/B/C"/>
</dbReference>
<reference evidence="4 5" key="1">
    <citation type="submission" date="2016-10" db="EMBL/GenBank/DDBJ databases">
        <authorList>
            <person name="Varghese N."/>
            <person name="Submissions S."/>
        </authorList>
    </citation>
    <scope>NUCLEOTIDE SEQUENCE [LARGE SCALE GENOMIC DNA]</scope>
    <source>
        <strain evidence="3 4">NFIX06</strain>
        <strain evidence="2 5">NFIX08</strain>
    </source>
</reference>
<dbReference type="InterPro" id="IPR036286">
    <property type="entry name" value="LexA/Signal_pep-like_sf"/>
</dbReference>